<feature type="region of interest" description="Disordered" evidence="1">
    <location>
        <begin position="1"/>
        <end position="23"/>
    </location>
</feature>
<name>A0AAX6F738_IRIPA</name>
<reference evidence="2" key="2">
    <citation type="submission" date="2023-04" db="EMBL/GenBank/DDBJ databases">
        <authorList>
            <person name="Bruccoleri R.E."/>
            <person name="Oakeley E.J."/>
            <person name="Faust A.-M."/>
            <person name="Dessus-Babus S."/>
            <person name="Altorfer M."/>
            <person name="Burckhardt D."/>
            <person name="Oertli M."/>
            <person name="Naumann U."/>
            <person name="Petersen F."/>
            <person name="Wong J."/>
        </authorList>
    </citation>
    <scope>NUCLEOTIDE SEQUENCE</scope>
    <source>
        <strain evidence="2">GSM-AAB239-AS_SAM_17_03QT</strain>
        <tissue evidence="2">Leaf</tissue>
    </source>
</reference>
<dbReference type="Proteomes" id="UP001140949">
    <property type="component" value="Unassembled WGS sequence"/>
</dbReference>
<dbReference type="AlphaFoldDB" id="A0AAX6F738"/>
<dbReference type="EMBL" id="JANAVB010031416">
    <property type="protein sequence ID" value="KAJ6812058.1"/>
    <property type="molecule type" value="Genomic_DNA"/>
</dbReference>
<gene>
    <name evidence="2" type="ORF">M6B38_152445</name>
</gene>
<dbReference type="PANTHER" id="PTHR35324:SF4">
    <property type="entry name" value="EXPRESSED PROTEIN"/>
    <property type="match status" value="1"/>
</dbReference>
<protein>
    <submittedName>
        <fullName evidence="2">Uncharacterized protein</fullName>
    </submittedName>
</protein>
<organism evidence="2 3">
    <name type="scientific">Iris pallida</name>
    <name type="common">Sweet iris</name>
    <dbReference type="NCBI Taxonomy" id="29817"/>
    <lineage>
        <taxon>Eukaryota</taxon>
        <taxon>Viridiplantae</taxon>
        <taxon>Streptophyta</taxon>
        <taxon>Embryophyta</taxon>
        <taxon>Tracheophyta</taxon>
        <taxon>Spermatophyta</taxon>
        <taxon>Magnoliopsida</taxon>
        <taxon>Liliopsida</taxon>
        <taxon>Asparagales</taxon>
        <taxon>Iridaceae</taxon>
        <taxon>Iridoideae</taxon>
        <taxon>Irideae</taxon>
        <taxon>Iris</taxon>
    </lineage>
</organism>
<evidence type="ECO:0000256" key="1">
    <source>
        <dbReference type="SAM" id="MobiDB-lite"/>
    </source>
</evidence>
<evidence type="ECO:0000313" key="3">
    <source>
        <dbReference type="Proteomes" id="UP001140949"/>
    </source>
</evidence>
<reference evidence="2" key="1">
    <citation type="journal article" date="2023" name="GigaByte">
        <title>Genome assembly of the bearded iris, Iris pallida Lam.</title>
        <authorList>
            <person name="Bruccoleri R.E."/>
            <person name="Oakeley E.J."/>
            <person name="Faust A.M.E."/>
            <person name="Altorfer M."/>
            <person name="Dessus-Babus S."/>
            <person name="Burckhardt D."/>
            <person name="Oertli M."/>
            <person name="Naumann U."/>
            <person name="Petersen F."/>
            <person name="Wong J."/>
        </authorList>
    </citation>
    <scope>NUCLEOTIDE SEQUENCE</scope>
    <source>
        <strain evidence="2">GSM-AAB239-AS_SAM_17_03QT</strain>
    </source>
</reference>
<accession>A0AAX6F738</accession>
<sequence>MEFLIPENNPMKSTTSATATGGGGGEVTSCLHLKADKGIEKVDVLRRIRQQKRINAVRNVLRSFLQGSPLEYCDGWLDDDASSSP</sequence>
<evidence type="ECO:0000313" key="2">
    <source>
        <dbReference type="EMBL" id="KAJ6812058.1"/>
    </source>
</evidence>
<comment type="caution">
    <text evidence="2">The sequence shown here is derived from an EMBL/GenBank/DDBJ whole genome shotgun (WGS) entry which is preliminary data.</text>
</comment>
<dbReference type="PANTHER" id="PTHR35324">
    <property type="entry name" value="BNAA08G03750D PROTEIN"/>
    <property type="match status" value="1"/>
</dbReference>
<keyword evidence="3" id="KW-1185">Reference proteome</keyword>
<proteinExistence type="predicted"/>